<sequence length="1427" mass="156577">MTIEEYDFSKEFKKIYISKQRPAPDPVVADMKVRLQSLPALGQVTQAEGGQLTLTAVLEVPQDRAQESWQVSLWLALDGAEWREQALDRLDIGQEPPSLQPVETSVSRTYFTGILSLSKSIQFTLKFRSGKDQEWRWIRDEHGLNDGLVVARASAAMTVSLRDVIPGLNSEWKVTEHMSQSPQTQLWSLEADIASAVGDASTFRDIEIGRPWGAYLRWFALVRLWAPWLAPRQGKDHLHLDQDAVMCSFMSPQGKTVTLLAFGGVGNVLSTLRHTDKGGVSAHVRNDGTSSERAVILVSEGTDFDRTVASVMYHARSIVSKIKHSDVAWDAELKTLTEQVKPEWKQNWYDGLGFCTWNGLGQRLTEQAVLDAVGTLAEHKVNVTSLIIDDNWQSIDYKGDGQFQYGWLEFEAEPKAFPNGLKSMVSRLRKQYPDIQHIAVWHALLGYWGGISRGGKIDQAYKTVEVIREDSKRRNLPLGGKMTVVAKEDVARFYDDFYRFLTEAGVDGVKTDAQFMIDMWTSASVRRDLIETYIDVWTRASLRYFSVKAISCMSQFPQAMFHSQLPQDRPPLLVRNSDDFFPEIPASHPWHVWANAHNSIFMQYLNVLPDWDMFQTVHDYSGFHGAARCVSGGPIYITDVPGKHNMQLIGQMTGITAKGKTVIFRPSVLGKSIYPYTGYDDDLLLKVGSYHGGSQTGTGILGLFNISARPLLEMIPLADFPGVMAATEYVVRAHNTGKVSKPAKPGASDSLTAMSLDVRGYEILCAFPLTSYSGLKRKDGRTCTLGLVGKMTGCAAIVGSSVRQRENGRVLATTRLKALGVLGVYVSTLPDMTIDGDFMATMQDKPVPRHCAAASHLFSFLLPSFFVREEAPYQLVPVDLVQASSSTPQVFNLIPLLSPSCLAMAAATINKGLEVLDHSKALEVLAEYKRLDGLDIHELMDTTKHGGLTYNDFLLLPGYIGFPASEVALDSPVTKRITLKTPFVSSPMDTVTEHEMAIHMALQGGLGVIHHNCSPEAQADMVRKVKRYENGFILDPVVIDRNLTVGEAKALKEKWGFGGFPVTENGKLGSKLLGIVTNRDLQFEDDVDQPVSSVMVKDLTTAPDGVTLTEANKILAKSKKGKLPIVDKDFNLVSMISRSDLTKNQHFPLASKLPHSKQLLCAAAIGTRPEDKLRLKKLVDAGLDIVILDSSQGNSMYQIEMVKWCKKEYPGLDVIGGNVVTREQAASLIAAGVDGLPHWHGQRLRVHHAGATLLPASASPALPTAVSRTSATSSRASPLAPRLVMMGGLLAGTTESPGTSFVSREGKLVKAYRGMGSIDAMQDKKAGNGGKDSQKSNAGTAQYFSEGDSVLVAQGVSGAVAHRGSIGKFVPYLAAGLKHSMQDCGMTSLTELHEKTSDGTVRFELRTSSAQVEGNVNMEAYEKKLYA</sequence>
<proteinExistence type="predicted"/>
<comment type="caution">
    <text evidence="1">The sequence shown here is derived from an EMBL/GenBank/DDBJ whole genome shotgun (WGS) entry which is preliminary data.</text>
</comment>
<name>A0ACC4DSD4_PURLI</name>
<dbReference type="Proteomes" id="UP001638806">
    <property type="component" value="Unassembled WGS sequence"/>
</dbReference>
<accession>A0ACC4DSD4</accession>
<dbReference type="EMBL" id="JBGNUJ010000006">
    <property type="protein sequence ID" value="KAL3958794.1"/>
    <property type="molecule type" value="Genomic_DNA"/>
</dbReference>
<evidence type="ECO:0000313" key="1">
    <source>
        <dbReference type="EMBL" id="KAL3958794.1"/>
    </source>
</evidence>
<evidence type="ECO:0000313" key="2">
    <source>
        <dbReference type="Proteomes" id="UP001638806"/>
    </source>
</evidence>
<gene>
    <name evidence="1" type="ORF">ACCO45_006956</name>
</gene>
<organism evidence="1 2">
    <name type="scientific">Purpureocillium lilacinum</name>
    <name type="common">Paecilomyces lilacinus</name>
    <dbReference type="NCBI Taxonomy" id="33203"/>
    <lineage>
        <taxon>Eukaryota</taxon>
        <taxon>Fungi</taxon>
        <taxon>Dikarya</taxon>
        <taxon>Ascomycota</taxon>
        <taxon>Pezizomycotina</taxon>
        <taxon>Sordariomycetes</taxon>
        <taxon>Hypocreomycetidae</taxon>
        <taxon>Hypocreales</taxon>
        <taxon>Ophiocordycipitaceae</taxon>
        <taxon>Purpureocillium</taxon>
    </lineage>
</organism>
<keyword evidence="2" id="KW-1185">Reference proteome</keyword>
<protein>
    <submittedName>
        <fullName evidence="1">Uncharacterized protein</fullName>
    </submittedName>
</protein>
<reference evidence="1" key="1">
    <citation type="submission" date="2024-12" db="EMBL/GenBank/DDBJ databases">
        <title>Comparative genomics and development of molecular markers within Purpureocillium lilacinum and among Purpureocillium species.</title>
        <authorList>
            <person name="Yeh Z.-Y."/>
            <person name="Ni N.-T."/>
            <person name="Lo P.-H."/>
            <person name="Mushyakhwo K."/>
            <person name="Lin C.-F."/>
            <person name="Nai Y.-S."/>
        </authorList>
    </citation>
    <scope>NUCLEOTIDE SEQUENCE</scope>
    <source>
        <strain evidence="1">NCHU-NPUST-175</strain>
    </source>
</reference>